<protein>
    <submittedName>
        <fullName evidence="1">Uncharacterized protein</fullName>
    </submittedName>
</protein>
<dbReference type="VEuPathDB" id="FungiDB:NEUTE1DRAFT_85793"/>
<dbReference type="Proteomes" id="UP000008065">
    <property type="component" value="Unassembled WGS sequence"/>
</dbReference>
<accession>F8MTY4</accession>
<keyword evidence="2" id="KW-1185">Reference proteome</keyword>
<dbReference type="RefSeq" id="XP_009853297.1">
    <property type="nucleotide sequence ID" value="XM_009854995.1"/>
</dbReference>
<dbReference type="GeneID" id="20830866"/>
<reference evidence="2" key="1">
    <citation type="journal article" date="2011" name="Genetics">
        <title>Massive changes in genome architecture accompany the transition to self-fertility in the filamentous fungus Neurospora tetrasperma.</title>
        <authorList>
            <person name="Ellison C.E."/>
            <person name="Stajich J.E."/>
            <person name="Jacobson D.J."/>
            <person name="Natvig D.O."/>
            <person name="Lapidus A."/>
            <person name="Foster B."/>
            <person name="Aerts A."/>
            <person name="Riley R."/>
            <person name="Lindquist E.A."/>
            <person name="Grigoriev I.V."/>
            <person name="Taylor J.W."/>
        </authorList>
    </citation>
    <scope>NUCLEOTIDE SEQUENCE [LARGE SCALE GENOMIC DNA]</scope>
    <source>
        <strain evidence="2">FGSC 2508 / P0657</strain>
    </source>
</reference>
<evidence type="ECO:0000313" key="1">
    <source>
        <dbReference type="EMBL" id="EGO55466.1"/>
    </source>
</evidence>
<evidence type="ECO:0000313" key="2">
    <source>
        <dbReference type="Proteomes" id="UP000008065"/>
    </source>
</evidence>
<dbReference type="AlphaFoldDB" id="F8MTY4"/>
<sequence length="127" mass="14218">MGALPKMAIHSEGVVVQVTAGPLSACATSVRCYQSHMFRMEGHRRHFQQPKGQSQTKRLALRHRRAGEEDPTSAIQTVLLHICYPATGFSREFDPPVDVLGCRRDIRKRRELIVVVVVGIEVKVTDV</sequence>
<dbReference type="KEGG" id="nte:NEUTE1DRAFT85793"/>
<dbReference type="EMBL" id="GL891306">
    <property type="protein sequence ID" value="EGO55466.1"/>
    <property type="molecule type" value="Genomic_DNA"/>
</dbReference>
<name>F8MTY4_NEUT8</name>
<proteinExistence type="predicted"/>
<organism evidence="1 2">
    <name type="scientific">Neurospora tetrasperma (strain FGSC 2508 / ATCC MYA-4615 / P0657)</name>
    <dbReference type="NCBI Taxonomy" id="510951"/>
    <lineage>
        <taxon>Eukaryota</taxon>
        <taxon>Fungi</taxon>
        <taxon>Dikarya</taxon>
        <taxon>Ascomycota</taxon>
        <taxon>Pezizomycotina</taxon>
        <taxon>Sordariomycetes</taxon>
        <taxon>Sordariomycetidae</taxon>
        <taxon>Sordariales</taxon>
        <taxon>Sordariaceae</taxon>
        <taxon>Neurospora</taxon>
    </lineage>
</organism>
<gene>
    <name evidence="1" type="ORF">NEUTE1DRAFT_85793</name>
</gene>
<dbReference type="HOGENOM" id="CLU_2004506_0_0_1"/>